<dbReference type="AlphaFoldDB" id="G0W6L7"/>
<dbReference type="Gene3D" id="3.30.900.10">
    <property type="entry name" value="HORMA domain"/>
    <property type="match status" value="1"/>
</dbReference>
<comment type="similarity">
    <text evidence="1">Belongs to the MAD2 family.</text>
</comment>
<dbReference type="GO" id="GO:0042276">
    <property type="term" value="P:error-prone translesion synthesis"/>
    <property type="evidence" value="ECO:0007669"/>
    <property type="project" value="EnsemblFungi"/>
</dbReference>
<protein>
    <recommendedName>
        <fullName evidence="2">HORMA domain-containing protein</fullName>
    </recommendedName>
</protein>
<dbReference type="RefSeq" id="XP_003668671.1">
    <property type="nucleotide sequence ID" value="XM_003668623.1"/>
</dbReference>
<proteinExistence type="inferred from homology"/>
<evidence type="ECO:0000259" key="2">
    <source>
        <dbReference type="PROSITE" id="PS50815"/>
    </source>
</evidence>
<dbReference type="InterPro" id="IPR045091">
    <property type="entry name" value="Mad2-like"/>
</dbReference>
<dbReference type="GO" id="GO:0016035">
    <property type="term" value="C:zeta DNA polymerase complex"/>
    <property type="evidence" value="ECO:0007669"/>
    <property type="project" value="EnsemblFungi"/>
</dbReference>
<dbReference type="GeneID" id="11497933"/>
<keyword evidence="4" id="KW-1185">Reference proteome</keyword>
<dbReference type="GO" id="GO:0003887">
    <property type="term" value="F:DNA-directed DNA polymerase activity"/>
    <property type="evidence" value="ECO:0007669"/>
    <property type="project" value="EnsemblFungi"/>
</dbReference>
<evidence type="ECO:0000256" key="1">
    <source>
        <dbReference type="ARBA" id="ARBA00010348"/>
    </source>
</evidence>
<evidence type="ECO:0000313" key="4">
    <source>
        <dbReference type="Proteomes" id="UP000000689"/>
    </source>
</evidence>
<dbReference type="STRING" id="1071378.G0W6L7"/>
<gene>
    <name evidence="3" type="primary">NDAI0B03940</name>
    <name evidence="3" type="ordered locus">NDAI_0B03940</name>
</gene>
<dbReference type="OrthoDB" id="21254at2759"/>
<dbReference type="PROSITE" id="PS50815">
    <property type="entry name" value="HORMA"/>
    <property type="match status" value="1"/>
</dbReference>
<organism evidence="3 4">
    <name type="scientific">Naumovozyma dairenensis (strain ATCC 10597 / BCRC 20456 / CBS 421 / NBRC 0211 / NRRL Y-12639)</name>
    <name type="common">Saccharomyces dairenensis</name>
    <dbReference type="NCBI Taxonomy" id="1071378"/>
    <lineage>
        <taxon>Eukaryota</taxon>
        <taxon>Fungi</taxon>
        <taxon>Dikarya</taxon>
        <taxon>Ascomycota</taxon>
        <taxon>Saccharomycotina</taxon>
        <taxon>Saccharomycetes</taxon>
        <taxon>Saccharomycetales</taxon>
        <taxon>Saccharomycetaceae</taxon>
        <taxon>Naumovozyma</taxon>
    </lineage>
</organism>
<dbReference type="KEGG" id="ndi:NDAI_0B03940"/>
<dbReference type="PANTHER" id="PTHR11842">
    <property type="entry name" value="MITOTIC SPINDLE ASSEMBLY CHECKPOINT PROTEIN MAD2"/>
    <property type="match status" value="1"/>
</dbReference>
<name>G0W6L7_NAUDC</name>
<dbReference type="EMBL" id="HE580268">
    <property type="protein sequence ID" value="CCD23428.1"/>
    <property type="molecule type" value="Genomic_DNA"/>
</dbReference>
<dbReference type="InterPro" id="IPR036570">
    <property type="entry name" value="HORMA_dom_sf"/>
</dbReference>
<reference evidence="3 4" key="1">
    <citation type="journal article" date="2011" name="Proc. Natl. Acad. Sci. U.S.A.">
        <title>Evolutionary erosion of yeast sex chromosomes by mating-type switching accidents.</title>
        <authorList>
            <person name="Gordon J.L."/>
            <person name="Armisen D."/>
            <person name="Proux-Wera E."/>
            <person name="Oheigeartaigh S.S."/>
            <person name="Byrne K.P."/>
            <person name="Wolfe K.H."/>
        </authorList>
    </citation>
    <scope>NUCLEOTIDE SEQUENCE [LARGE SCALE GENOMIC DNA]</scope>
    <source>
        <strain evidence="4">ATCC 10597 / BCRC 20456 / CBS 421 / NBRC 0211 / NRRL Y-12639</strain>
    </source>
</reference>
<accession>G0W6L7</accession>
<dbReference type="GO" id="GO:0000785">
    <property type="term" value="C:chromatin"/>
    <property type="evidence" value="ECO:0007669"/>
    <property type="project" value="EnsemblFungi"/>
</dbReference>
<dbReference type="HOGENOM" id="CLU_1129615_0_0_1"/>
<dbReference type="SUPFAM" id="SSF56019">
    <property type="entry name" value="The spindle assembly checkpoint protein mad2"/>
    <property type="match status" value="1"/>
</dbReference>
<dbReference type="Pfam" id="PF02301">
    <property type="entry name" value="HORMA"/>
    <property type="match status" value="1"/>
</dbReference>
<dbReference type="Proteomes" id="UP000000689">
    <property type="component" value="Chromosome 2"/>
</dbReference>
<dbReference type="PANTHER" id="PTHR11842:SF10">
    <property type="entry name" value="MITOTIC SPINDLE ASSEMBLY CHECKPOINT PROTEIN MAD2B"/>
    <property type="match status" value="1"/>
</dbReference>
<evidence type="ECO:0000313" key="3">
    <source>
        <dbReference type="EMBL" id="CCD23428.1"/>
    </source>
</evidence>
<dbReference type="GO" id="GO:0070987">
    <property type="term" value="P:error-free translesion synthesis"/>
    <property type="evidence" value="ECO:0007669"/>
    <property type="project" value="EnsemblFungi"/>
</dbReference>
<feature type="domain" description="HORMA" evidence="2">
    <location>
        <begin position="3"/>
        <end position="222"/>
    </location>
</feature>
<dbReference type="OMA" id="CFINLIL"/>
<dbReference type="GO" id="GO:0005739">
    <property type="term" value="C:mitochondrion"/>
    <property type="evidence" value="ECO:0007669"/>
    <property type="project" value="EnsemblFungi"/>
</dbReference>
<dbReference type="eggNOG" id="ENOG502QZWG">
    <property type="taxonomic scope" value="Eukaryota"/>
</dbReference>
<dbReference type="InterPro" id="IPR003511">
    <property type="entry name" value="HORMA_dom"/>
</dbReference>
<sequence>MNKWITKWLKIYLKSYINLILYYRNVYPSTTFDFTTYQTFNLPQFTPINRHPQLQSYIEELILDLLSKLNHIYHISLCIINKSNEICVEKYVLDFGEFKHITTTTNNARDDGDDDEDNQILSESEVFDEFRSSLNSLISHLEKLPKIKDNMVTFQIVINAVELQLGHHPHYSLNHESINNENELLQFDRDVNWVKCKEDENLPKYDYTTTRNNNNHELNQPRIKMSSLVGCDVGPMIIHQFSERLILRASLNGDDNEDEDEDVYLNNDVNNKDGFSSLDSFP</sequence>